<evidence type="ECO:0000256" key="1">
    <source>
        <dbReference type="SAM" id="MobiDB-lite"/>
    </source>
</evidence>
<dbReference type="RefSeq" id="WP_226865149.1">
    <property type="nucleotide sequence ID" value="NZ_JACZFR010000037.1"/>
</dbReference>
<comment type="caution">
    <text evidence="2">The sequence shown here is derived from an EMBL/GenBank/DDBJ whole genome shotgun (WGS) entry which is preliminary data.</text>
</comment>
<protein>
    <submittedName>
        <fullName evidence="2">Uncharacterized protein</fullName>
    </submittedName>
</protein>
<feature type="region of interest" description="Disordered" evidence="1">
    <location>
        <begin position="39"/>
        <end position="72"/>
    </location>
</feature>
<reference evidence="3" key="1">
    <citation type="journal article" date="2019" name="Int. J. Syst. Evol. Microbiol.">
        <title>The Global Catalogue of Microorganisms (GCM) 10K type strain sequencing project: providing services to taxonomists for standard genome sequencing and annotation.</title>
        <authorList>
            <consortium name="The Broad Institute Genomics Platform"/>
            <consortium name="The Broad Institute Genome Sequencing Center for Infectious Disease"/>
            <person name="Wu L."/>
            <person name="Ma J."/>
        </authorList>
    </citation>
    <scope>NUCLEOTIDE SEQUENCE [LARGE SCALE GENOMIC DNA]</scope>
    <source>
        <strain evidence="3">CGMCC 1.13718</strain>
    </source>
</reference>
<sequence length="114" mass="12065">MENVCEQQNELLLCGTVYQADTDGFVVVRLQASGKEQLNANGAAGSSSDSLQSRASASVHRDTAGSNTVAVDENSFTMPVRTGEYWRVSTSQDCDASGNPGQAAVSVSWMPFGR</sequence>
<proteinExistence type="predicted"/>
<keyword evidence="3" id="KW-1185">Reference proteome</keyword>
<dbReference type="Proteomes" id="UP001596425">
    <property type="component" value="Unassembled WGS sequence"/>
</dbReference>
<organism evidence="2 3">
    <name type="scientific">Microbulbifer taiwanensis</name>
    <dbReference type="NCBI Taxonomy" id="986746"/>
    <lineage>
        <taxon>Bacteria</taxon>
        <taxon>Pseudomonadati</taxon>
        <taxon>Pseudomonadota</taxon>
        <taxon>Gammaproteobacteria</taxon>
        <taxon>Cellvibrionales</taxon>
        <taxon>Microbulbiferaceae</taxon>
        <taxon>Microbulbifer</taxon>
    </lineage>
</organism>
<evidence type="ECO:0000313" key="2">
    <source>
        <dbReference type="EMBL" id="MFC6631810.1"/>
    </source>
</evidence>
<gene>
    <name evidence="2" type="ORF">ACFQBM_00880</name>
</gene>
<feature type="compositionally biased region" description="Low complexity" evidence="1">
    <location>
        <begin position="39"/>
        <end position="58"/>
    </location>
</feature>
<dbReference type="EMBL" id="JBHSVR010000001">
    <property type="protein sequence ID" value="MFC6631810.1"/>
    <property type="molecule type" value="Genomic_DNA"/>
</dbReference>
<name>A0ABW1YJW1_9GAMM</name>
<evidence type="ECO:0000313" key="3">
    <source>
        <dbReference type="Proteomes" id="UP001596425"/>
    </source>
</evidence>
<accession>A0ABW1YJW1</accession>